<dbReference type="STRING" id="326424.FRAAL6449"/>
<evidence type="ECO:0000256" key="1">
    <source>
        <dbReference type="SAM" id="MobiDB-lite"/>
    </source>
</evidence>
<dbReference type="HOGENOM" id="CLU_2093236_0_0_11"/>
<accession>Q0RBV8</accession>
<dbReference type="AlphaFoldDB" id="Q0RBV8"/>
<keyword evidence="3" id="KW-1185">Reference proteome</keyword>
<organism evidence="2 3">
    <name type="scientific">Frankia alni (strain DSM 45986 / CECT 9034 / ACN14a)</name>
    <dbReference type="NCBI Taxonomy" id="326424"/>
    <lineage>
        <taxon>Bacteria</taxon>
        <taxon>Bacillati</taxon>
        <taxon>Actinomycetota</taxon>
        <taxon>Actinomycetes</taxon>
        <taxon>Frankiales</taxon>
        <taxon>Frankiaceae</taxon>
        <taxon>Frankia</taxon>
    </lineage>
</organism>
<gene>
    <name evidence="2" type="ordered locus">FRAAL6449</name>
</gene>
<dbReference type="EMBL" id="CT573213">
    <property type="protein sequence ID" value="CAJ65072.1"/>
    <property type="molecule type" value="Genomic_DNA"/>
</dbReference>
<dbReference type="Proteomes" id="UP000000657">
    <property type="component" value="Chromosome"/>
</dbReference>
<evidence type="ECO:0000313" key="2">
    <source>
        <dbReference type="EMBL" id="CAJ65072.1"/>
    </source>
</evidence>
<evidence type="ECO:0000313" key="3">
    <source>
        <dbReference type="Proteomes" id="UP000000657"/>
    </source>
</evidence>
<protein>
    <submittedName>
        <fullName evidence="2">Uncharacterized protein</fullName>
    </submittedName>
</protein>
<feature type="compositionally biased region" description="Basic and acidic residues" evidence="1">
    <location>
        <begin position="49"/>
        <end position="75"/>
    </location>
</feature>
<sequence length="116" mass="12847">MPVLYRSVGRSPGGWWPERFGVNIRLARFKPLCAVLAGADGQQSPASGDMRRGRQEPVERSRDIDARAEMWDRPHPCGHLPTLSGRKSRRIRGVHSRLFSVRAEIRTATGAGTCPG</sequence>
<name>Q0RBV8_FRAAA</name>
<dbReference type="KEGG" id="fal:FRAAL6449"/>
<proteinExistence type="predicted"/>
<reference evidence="2 3" key="1">
    <citation type="journal article" date="2007" name="Genome Res.">
        <title>Genome characteristics of facultatively symbiotic Frankia sp. strains reflect host range and host plant biogeography.</title>
        <authorList>
            <person name="Normand P."/>
            <person name="Lapierre P."/>
            <person name="Tisa L.S."/>
            <person name="Gogarten J.P."/>
            <person name="Alloisio N."/>
            <person name="Bagnarol E."/>
            <person name="Bassi C.A."/>
            <person name="Berry A.M."/>
            <person name="Bickhart D.M."/>
            <person name="Choisne N."/>
            <person name="Couloux A."/>
            <person name="Cournoyer B."/>
            <person name="Cruveiller S."/>
            <person name="Daubin V."/>
            <person name="Demange N."/>
            <person name="Francino M.P."/>
            <person name="Goltsman E."/>
            <person name="Huang Y."/>
            <person name="Kopp O.R."/>
            <person name="Labarre L."/>
            <person name="Lapidus A."/>
            <person name="Lavire C."/>
            <person name="Marechal J."/>
            <person name="Martinez M."/>
            <person name="Mastronunzio J.E."/>
            <person name="Mullin B.C."/>
            <person name="Niemann J."/>
            <person name="Pujic P."/>
            <person name="Rawnsley T."/>
            <person name="Rouy Z."/>
            <person name="Schenowitz C."/>
            <person name="Sellstedt A."/>
            <person name="Tavares F."/>
            <person name="Tomkins J.P."/>
            <person name="Vallenet D."/>
            <person name="Valverde C."/>
            <person name="Wall L.G."/>
            <person name="Wang Y."/>
            <person name="Medigue C."/>
            <person name="Benson D.R."/>
        </authorList>
    </citation>
    <scope>NUCLEOTIDE SEQUENCE [LARGE SCALE GENOMIC DNA]</scope>
    <source>
        <strain evidence="3">DSM 45986 / CECT 9034 / ACN14a</strain>
    </source>
</reference>
<feature type="region of interest" description="Disordered" evidence="1">
    <location>
        <begin position="39"/>
        <end position="86"/>
    </location>
</feature>